<dbReference type="InterPro" id="IPR026193">
    <property type="entry name" value="NDUFV3"/>
</dbReference>
<dbReference type="GeneTree" id="ENSGT00390000012196"/>
<evidence type="ECO:0000313" key="2">
    <source>
        <dbReference type="Ensembl" id="ENSCSEP00000032227.1"/>
    </source>
</evidence>
<accession>A0A3P8X074</accession>
<dbReference type="PANTHER" id="PTHR17117">
    <property type="entry name" value="NADH-UBIQUINONE OXIDOREDUCTASE"/>
    <property type="match status" value="1"/>
</dbReference>
<reference evidence="2" key="3">
    <citation type="submission" date="2025-09" db="UniProtKB">
        <authorList>
            <consortium name="Ensembl"/>
        </authorList>
    </citation>
    <scope>IDENTIFICATION</scope>
</reference>
<keyword evidence="3" id="KW-1185">Reference proteome</keyword>
<name>A0A3P8X074_CYNSE</name>
<dbReference type="GO" id="GO:0005739">
    <property type="term" value="C:mitochondrion"/>
    <property type="evidence" value="ECO:0007669"/>
    <property type="project" value="InterPro"/>
</dbReference>
<dbReference type="Proteomes" id="UP000265120">
    <property type="component" value="Chromosome 16"/>
</dbReference>
<protein>
    <submittedName>
        <fullName evidence="2">NADH:ubiquinone oxidoreductase subunit V3</fullName>
    </submittedName>
</protein>
<sequence length="105" mass="12161">MATSLLRSFRLNSLKQCLQLQTWIVLRRYPAATFCHQSENNTKSTKDDTKKAAGVPSEPEEPFDNSTYKNEQHHNYTTFTFVDRDVDMAKFRLPQPSSGRLSPRH</sequence>
<dbReference type="Ensembl" id="ENSCSET00000032647.1">
    <property type="protein sequence ID" value="ENSCSEP00000032227.1"/>
    <property type="gene ID" value="ENSCSEG00000020681.1"/>
</dbReference>
<reference evidence="2" key="2">
    <citation type="submission" date="2025-08" db="UniProtKB">
        <authorList>
            <consortium name="Ensembl"/>
        </authorList>
    </citation>
    <scope>IDENTIFICATION</scope>
</reference>
<organism evidence="2 3">
    <name type="scientific">Cynoglossus semilaevis</name>
    <name type="common">Tongue sole</name>
    <dbReference type="NCBI Taxonomy" id="244447"/>
    <lineage>
        <taxon>Eukaryota</taxon>
        <taxon>Metazoa</taxon>
        <taxon>Chordata</taxon>
        <taxon>Craniata</taxon>
        <taxon>Vertebrata</taxon>
        <taxon>Euteleostomi</taxon>
        <taxon>Actinopterygii</taxon>
        <taxon>Neopterygii</taxon>
        <taxon>Teleostei</taxon>
        <taxon>Neoteleostei</taxon>
        <taxon>Acanthomorphata</taxon>
        <taxon>Carangaria</taxon>
        <taxon>Pleuronectiformes</taxon>
        <taxon>Pleuronectoidei</taxon>
        <taxon>Cynoglossidae</taxon>
        <taxon>Cynoglossinae</taxon>
        <taxon>Cynoglossus</taxon>
    </lineage>
</organism>
<feature type="region of interest" description="Disordered" evidence="1">
    <location>
        <begin position="36"/>
        <end position="71"/>
    </location>
</feature>
<dbReference type="Pfam" id="PF15880">
    <property type="entry name" value="NDUFV3"/>
    <property type="match status" value="1"/>
</dbReference>
<evidence type="ECO:0000256" key="1">
    <source>
        <dbReference type="SAM" id="MobiDB-lite"/>
    </source>
</evidence>
<dbReference type="GO" id="GO:0045271">
    <property type="term" value="C:respiratory chain complex I"/>
    <property type="evidence" value="ECO:0007669"/>
    <property type="project" value="InterPro"/>
</dbReference>
<reference evidence="2 3" key="1">
    <citation type="journal article" date="2014" name="Nat. Genet.">
        <title>Whole-genome sequence of a flatfish provides insights into ZW sex chromosome evolution and adaptation to a benthic lifestyle.</title>
        <authorList>
            <person name="Chen S."/>
            <person name="Zhang G."/>
            <person name="Shao C."/>
            <person name="Huang Q."/>
            <person name="Liu G."/>
            <person name="Zhang P."/>
            <person name="Song W."/>
            <person name="An N."/>
            <person name="Chalopin D."/>
            <person name="Volff J.N."/>
            <person name="Hong Y."/>
            <person name="Li Q."/>
            <person name="Sha Z."/>
            <person name="Zhou H."/>
            <person name="Xie M."/>
            <person name="Yu Q."/>
            <person name="Liu Y."/>
            <person name="Xiang H."/>
            <person name="Wang N."/>
            <person name="Wu K."/>
            <person name="Yang C."/>
            <person name="Zhou Q."/>
            <person name="Liao X."/>
            <person name="Yang L."/>
            <person name="Hu Q."/>
            <person name="Zhang J."/>
            <person name="Meng L."/>
            <person name="Jin L."/>
            <person name="Tian Y."/>
            <person name="Lian J."/>
            <person name="Yang J."/>
            <person name="Miao G."/>
            <person name="Liu S."/>
            <person name="Liang Z."/>
            <person name="Yan F."/>
            <person name="Li Y."/>
            <person name="Sun B."/>
            <person name="Zhang H."/>
            <person name="Zhang J."/>
            <person name="Zhu Y."/>
            <person name="Du M."/>
            <person name="Zhao Y."/>
            <person name="Schartl M."/>
            <person name="Tang Q."/>
            <person name="Wang J."/>
        </authorList>
    </citation>
    <scope>NUCLEOTIDE SEQUENCE</scope>
</reference>
<dbReference type="PANTHER" id="PTHR17117:SF3">
    <property type="entry name" value="NADH DEHYDROGENASE [UBIQUINONE] FLAVOPROTEIN 3, MITOCHONDRIAL"/>
    <property type="match status" value="1"/>
</dbReference>
<evidence type="ECO:0000313" key="3">
    <source>
        <dbReference type="Proteomes" id="UP000265120"/>
    </source>
</evidence>
<dbReference type="GO" id="GO:0042775">
    <property type="term" value="P:mitochondrial ATP synthesis coupled electron transport"/>
    <property type="evidence" value="ECO:0007669"/>
    <property type="project" value="TreeGrafter"/>
</dbReference>
<dbReference type="AlphaFoldDB" id="A0A3P8X074"/>
<proteinExistence type="predicted"/>